<evidence type="ECO:0000256" key="1">
    <source>
        <dbReference type="SAM" id="MobiDB-lite"/>
    </source>
</evidence>
<dbReference type="Proteomes" id="UP000001312">
    <property type="component" value="Unassembled WGS sequence"/>
</dbReference>
<dbReference type="KEGG" id="ssl:SS1G_10791"/>
<dbReference type="EMBL" id="CH476636">
    <property type="protein sequence ID" value="EDN94916.1"/>
    <property type="molecule type" value="Genomic_DNA"/>
</dbReference>
<reference evidence="3" key="1">
    <citation type="journal article" date="2011" name="PLoS Genet.">
        <title>Genomic analysis of the necrotrophic fungal pathogens Sclerotinia sclerotiorum and Botrytis cinerea.</title>
        <authorList>
            <person name="Amselem J."/>
            <person name="Cuomo C.A."/>
            <person name="van Kan J.A."/>
            <person name="Viaud M."/>
            <person name="Benito E.P."/>
            <person name="Couloux A."/>
            <person name="Coutinho P.M."/>
            <person name="de Vries R.P."/>
            <person name="Dyer P.S."/>
            <person name="Fillinger S."/>
            <person name="Fournier E."/>
            <person name="Gout L."/>
            <person name="Hahn M."/>
            <person name="Kohn L."/>
            <person name="Lapalu N."/>
            <person name="Plummer K.M."/>
            <person name="Pradier J.M."/>
            <person name="Quevillon E."/>
            <person name="Sharon A."/>
            <person name="Simon A."/>
            <person name="ten Have A."/>
            <person name="Tudzynski B."/>
            <person name="Tudzynski P."/>
            <person name="Wincker P."/>
            <person name="Andrew M."/>
            <person name="Anthouard V."/>
            <person name="Beever R.E."/>
            <person name="Beffa R."/>
            <person name="Benoit I."/>
            <person name="Bouzid O."/>
            <person name="Brault B."/>
            <person name="Chen Z."/>
            <person name="Choquer M."/>
            <person name="Collemare J."/>
            <person name="Cotton P."/>
            <person name="Danchin E.G."/>
            <person name="Da Silva C."/>
            <person name="Gautier A."/>
            <person name="Giraud C."/>
            <person name="Giraud T."/>
            <person name="Gonzalez C."/>
            <person name="Grossetete S."/>
            <person name="Guldener U."/>
            <person name="Henrissat B."/>
            <person name="Howlett B.J."/>
            <person name="Kodira C."/>
            <person name="Kretschmer M."/>
            <person name="Lappartient A."/>
            <person name="Leroch M."/>
            <person name="Levis C."/>
            <person name="Mauceli E."/>
            <person name="Neuveglise C."/>
            <person name="Oeser B."/>
            <person name="Pearson M."/>
            <person name="Poulain J."/>
            <person name="Poussereau N."/>
            <person name="Quesneville H."/>
            <person name="Rascle C."/>
            <person name="Schumacher J."/>
            <person name="Segurens B."/>
            <person name="Sexton A."/>
            <person name="Silva E."/>
            <person name="Sirven C."/>
            <person name="Soanes D.M."/>
            <person name="Talbot N.J."/>
            <person name="Templeton M."/>
            <person name="Yandava C."/>
            <person name="Yarden O."/>
            <person name="Zeng Q."/>
            <person name="Rollins J.A."/>
            <person name="Lebrun M.H."/>
            <person name="Dickman M."/>
        </authorList>
    </citation>
    <scope>NUCLEOTIDE SEQUENCE [LARGE SCALE GENOMIC DNA]</scope>
    <source>
        <strain evidence="3">ATCC 18683 / 1980 / Ss-1</strain>
    </source>
</reference>
<evidence type="ECO:0000313" key="3">
    <source>
        <dbReference type="Proteomes" id="UP000001312"/>
    </source>
</evidence>
<accession>A7EZM4</accession>
<evidence type="ECO:0000313" key="2">
    <source>
        <dbReference type="EMBL" id="EDN94916.1"/>
    </source>
</evidence>
<organism evidence="2 3">
    <name type="scientific">Sclerotinia sclerotiorum (strain ATCC 18683 / 1980 / Ss-1)</name>
    <name type="common">White mold</name>
    <name type="synonym">Whetzelinia sclerotiorum</name>
    <dbReference type="NCBI Taxonomy" id="665079"/>
    <lineage>
        <taxon>Eukaryota</taxon>
        <taxon>Fungi</taxon>
        <taxon>Dikarya</taxon>
        <taxon>Ascomycota</taxon>
        <taxon>Pezizomycotina</taxon>
        <taxon>Leotiomycetes</taxon>
        <taxon>Helotiales</taxon>
        <taxon>Sclerotiniaceae</taxon>
        <taxon>Sclerotinia</taxon>
    </lineage>
</organism>
<keyword evidence="3" id="KW-1185">Reference proteome</keyword>
<dbReference type="AlphaFoldDB" id="A7EZM4"/>
<proteinExistence type="predicted"/>
<feature type="region of interest" description="Disordered" evidence="1">
    <location>
        <begin position="1"/>
        <end position="21"/>
    </location>
</feature>
<name>A7EZM4_SCLS1</name>
<sequence>MCLTRTRTGTGTGTRARTRTTSQANESINLYRRTLEINDQWGIPAQSASYFKSFGLLVSIIWPPSFLETLIRPDTKRAYQRMANAKFSVEA</sequence>
<dbReference type="RefSeq" id="XP_001588344.1">
    <property type="nucleotide sequence ID" value="XM_001588294.1"/>
</dbReference>
<protein>
    <submittedName>
        <fullName evidence="2">Uncharacterized protein</fullName>
    </submittedName>
</protein>
<dbReference type="InParanoid" id="A7EZM4"/>
<dbReference type="GeneID" id="5484341"/>
<gene>
    <name evidence="2" type="ORF">SS1G_10791</name>
</gene>